<evidence type="ECO:0000259" key="2">
    <source>
        <dbReference type="Pfam" id="PF12849"/>
    </source>
</evidence>
<proteinExistence type="predicted"/>
<feature type="domain" description="PBP" evidence="2">
    <location>
        <begin position="20"/>
        <end position="123"/>
    </location>
</feature>
<reference evidence="3 4" key="1">
    <citation type="submission" date="2020-04" db="EMBL/GenBank/DDBJ databases">
        <title>Usitatibacter rugosus gen. nov., sp. nov. and Usitatibacter palustris sp. nov., novel members of Usitatibacteraceae fam. nov. within the order Nitrosomonadales isolated from soil.</title>
        <authorList>
            <person name="Huber K.J."/>
            <person name="Neumann-Schaal M."/>
            <person name="Geppert A."/>
            <person name="Luckner M."/>
            <person name="Wanner G."/>
            <person name="Overmann J."/>
        </authorList>
    </citation>
    <scope>NUCLEOTIDE SEQUENCE [LARGE SCALE GENOMIC DNA]</scope>
    <source>
        <strain evidence="3 4">0125_3</strain>
    </source>
</reference>
<dbReference type="Pfam" id="PF12849">
    <property type="entry name" value="PBP_like_2"/>
    <property type="match status" value="1"/>
</dbReference>
<dbReference type="AlphaFoldDB" id="A0A6M4GTF3"/>
<feature type="signal peptide" evidence="1">
    <location>
        <begin position="1"/>
        <end position="19"/>
    </location>
</feature>
<evidence type="ECO:0000256" key="1">
    <source>
        <dbReference type="SAM" id="SignalP"/>
    </source>
</evidence>
<dbReference type="EMBL" id="CP053069">
    <property type="protein sequence ID" value="QJR10619.1"/>
    <property type="molecule type" value="Genomic_DNA"/>
</dbReference>
<dbReference type="RefSeq" id="WP_171091265.1">
    <property type="nucleotide sequence ID" value="NZ_CP053069.1"/>
</dbReference>
<dbReference type="Gene3D" id="3.40.190.10">
    <property type="entry name" value="Periplasmic binding protein-like II"/>
    <property type="match status" value="1"/>
</dbReference>
<accession>A0A6M4GTF3</accession>
<sequence>MKTFVIGMALGFAALSAQAEFVVIVNPKNPAASMSADQVSQLFLGRSTSFPGGGTAAPVDQKEGSALRDEFYTKVADKNPGQVKAFWAKQMFSGKGQPPKELGSSADVKKAVAADPNAIGYIEKGALDGTVKSVLAIQ</sequence>
<dbReference type="KEGG" id="uru:DSM104443_01683"/>
<dbReference type="SUPFAM" id="SSF53850">
    <property type="entry name" value="Periplasmic binding protein-like II"/>
    <property type="match status" value="1"/>
</dbReference>
<evidence type="ECO:0000313" key="3">
    <source>
        <dbReference type="EMBL" id="QJR10619.1"/>
    </source>
</evidence>
<dbReference type="InterPro" id="IPR024370">
    <property type="entry name" value="PBP_domain"/>
</dbReference>
<keyword evidence="4" id="KW-1185">Reference proteome</keyword>
<evidence type="ECO:0000313" key="4">
    <source>
        <dbReference type="Proteomes" id="UP000501534"/>
    </source>
</evidence>
<keyword evidence="1" id="KW-0732">Signal</keyword>
<organism evidence="3 4">
    <name type="scientific">Usitatibacter rugosus</name>
    <dbReference type="NCBI Taxonomy" id="2732067"/>
    <lineage>
        <taxon>Bacteria</taxon>
        <taxon>Pseudomonadati</taxon>
        <taxon>Pseudomonadota</taxon>
        <taxon>Betaproteobacteria</taxon>
        <taxon>Nitrosomonadales</taxon>
        <taxon>Usitatibacteraceae</taxon>
        <taxon>Usitatibacter</taxon>
    </lineage>
</organism>
<dbReference type="Proteomes" id="UP000501534">
    <property type="component" value="Chromosome"/>
</dbReference>
<gene>
    <name evidence="3" type="ORF">DSM104443_01683</name>
</gene>
<protein>
    <recommendedName>
        <fullName evidence="2">PBP domain-containing protein</fullName>
    </recommendedName>
</protein>
<feature type="chain" id="PRO_5026864819" description="PBP domain-containing protein" evidence="1">
    <location>
        <begin position="20"/>
        <end position="138"/>
    </location>
</feature>
<name>A0A6M4GTF3_9PROT</name>